<sequence length="382" mass="42688">MTNGGGEGGSQQRRELQGKRSISRGNDFAYAVVRMAAAQICESVEINSYQESQTREGLRFSSFQETALETLTDVVIQYIQNIGKTAKFYANMAGRVEGNALDIVQALEDLGSGLGFEGAHDVEHCLADSGVVKDIIRYTGEAEEIPFVYSLPRFPFNRGKRPAPSFSDIGAEPPDEHIPVWLPAFPETKMSNGSEETNVDKIEGDVQSRENGPSLSSMQQSVDVVDRLKVQKSMDQKDVQKPTEEPEPEGNPFLAAPLWVGEKNLSRVFPPSELTKEEISINHVPEKHMSKSHHIPALEAYALSDKINDKNRLAEMEDGKKRDGGRTERALLRFKIGTRKASVCWTLNQCLEEKGWFQEDGDKREKKVECEEKREIIDADVK</sequence>
<accession>A0A8T1Z8E2</accession>
<dbReference type="InterPro" id="IPR037818">
    <property type="entry name" value="TAF8"/>
</dbReference>
<dbReference type="AlphaFoldDB" id="A0A8T1Z8E2"/>
<evidence type="ECO:0000259" key="5">
    <source>
        <dbReference type="SMART" id="SM00576"/>
    </source>
</evidence>
<dbReference type="SMART" id="SM00576">
    <property type="entry name" value="BTP"/>
    <property type="match status" value="1"/>
</dbReference>
<dbReference type="CDD" id="cd00076">
    <property type="entry name" value="HFD_SF"/>
    <property type="match status" value="1"/>
</dbReference>
<evidence type="ECO:0000256" key="1">
    <source>
        <dbReference type="ARBA" id="ARBA00004123"/>
    </source>
</evidence>
<name>A0A8T1Z8E2_ARASU</name>
<comment type="caution">
    <text evidence="6">The sequence shown here is derived from an EMBL/GenBank/DDBJ whole genome shotgun (WGS) entry which is preliminary data.</text>
</comment>
<evidence type="ECO:0000313" key="7">
    <source>
        <dbReference type="Proteomes" id="UP000694251"/>
    </source>
</evidence>
<reference evidence="6 7" key="1">
    <citation type="submission" date="2020-12" db="EMBL/GenBank/DDBJ databases">
        <title>Concerted genomic and epigenomic changes stabilize Arabidopsis allopolyploids.</title>
        <authorList>
            <person name="Chen Z."/>
        </authorList>
    </citation>
    <scope>NUCLEOTIDE SEQUENCE [LARGE SCALE GENOMIC DNA]</scope>
    <source>
        <strain evidence="6">As9502</strain>
        <tissue evidence="6">Leaf</tissue>
    </source>
</reference>
<dbReference type="PANTHER" id="PTHR46338">
    <property type="entry name" value="TRANSCRIPTION INITIATION FACTOR TFIID SUBUNIT 8"/>
    <property type="match status" value="1"/>
</dbReference>
<dbReference type="OrthoDB" id="436852at2759"/>
<keyword evidence="2" id="KW-0805">Transcription regulation</keyword>
<organism evidence="6 7">
    <name type="scientific">Arabidopsis suecica</name>
    <name type="common">Swedish thale-cress</name>
    <name type="synonym">Cardaminopsis suecica</name>
    <dbReference type="NCBI Taxonomy" id="45249"/>
    <lineage>
        <taxon>Eukaryota</taxon>
        <taxon>Viridiplantae</taxon>
        <taxon>Streptophyta</taxon>
        <taxon>Embryophyta</taxon>
        <taxon>Tracheophyta</taxon>
        <taxon>Spermatophyta</taxon>
        <taxon>Magnoliopsida</taxon>
        <taxon>eudicotyledons</taxon>
        <taxon>Gunneridae</taxon>
        <taxon>Pentapetalae</taxon>
        <taxon>rosids</taxon>
        <taxon>malvids</taxon>
        <taxon>Brassicales</taxon>
        <taxon>Brassicaceae</taxon>
        <taxon>Camelineae</taxon>
        <taxon>Arabidopsis</taxon>
    </lineage>
</organism>
<feature type="domain" description="Bromodomain associated" evidence="5">
    <location>
        <begin position="26"/>
        <end position="116"/>
    </location>
</feature>
<protein>
    <submittedName>
        <fullName evidence="6">Bromodomain associated domain</fullName>
    </submittedName>
</protein>
<dbReference type="Pfam" id="PF07524">
    <property type="entry name" value="Bromo_TP"/>
    <property type="match status" value="1"/>
</dbReference>
<gene>
    <name evidence="6" type="ORF">ISN44_As11g015210</name>
</gene>
<keyword evidence="3" id="KW-0804">Transcription</keyword>
<evidence type="ECO:0000256" key="3">
    <source>
        <dbReference type="ARBA" id="ARBA00023163"/>
    </source>
</evidence>
<dbReference type="Proteomes" id="UP000694251">
    <property type="component" value="Chromosome 11"/>
</dbReference>
<dbReference type="InterPro" id="IPR006565">
    <property type="entry name" value="BTP"/>
</dbReference>
<keyword evidence="7" id="KW-1185">Reference proteome</keyword>
<proteinExistence type="predicted"/>
<dbReference type="EMBL" id="JAEFBJ010000011">
    <property type="protein sequence ID" value="KAG7555380.1"/>
    <property type="molecule type" value="Genomic_DNA"/>
</dbReference>
<dbReference type="PANTHER" id="PTHR46338:SF10">
    <property type="entry name" value="BROMODOMAIN TRANSCRIPTION FACTOR"/>
    <property type="match status" value="1"/>
</dbReference>
<comment type="subcellular location">
    <subcellularLocation>
        <location evidence="1">Nucleus</location>
    </subcellularLocation>
</comment>
<evidence type="ECO:0000256" key="2">
    <source>
        <dbReference type="ARBA" id="ARBA00023015"/>
    </source>
</evidence>
<evidence type="ECO:0000313" key="6">
    <source>
        <dbReference type="EMBL" id="KAG7555380.1"/>
    </source>
</evidence>
<keyword evidence="4" id="KW-0539">Nucleus</keyword>
<dbReference type="GO" id="GO:0005669">
    <property type="term" value="C:transcription factor TFIID complex"/>
    <property type="evidence" value="ECO:0007669"/>
    <property type="project" value="InterPro"/>
</dbReference>
<evidence type="ECO:0000256" key="4">
    <source>
        <dbReference type="ARBA" id="ARBA00023242"/>
    </source>
</evidence>